<sequence>MKPSAILLSHPAFDRPKVINPVFPGRKKGCATLATARRMRAHAQIDALLGRAAPAQVAEQPRPSACVVLEKINNLYLSADPNRAAHMLRFLCVIVEMEIEHRLKPASLGVQK</sequence>
<keyword evidence="2" id="KW-1185">Reference proteome</keyword>
<comment type="caution">
    <text evidence="1">The sequence shown here is derived from an EMBL/GenBank/DDBJ whole genome shotgun (WGS) entry which is preliminary data.</text>
</comment>
<dbReference type="RefSeq" id="WP_088754687.1">
    <property type="nucleotide sequence ID" value="NZ_NJGV01000006.1"/>
</dbReference>
<accession>A0A225SVM2</accession>
<reference evidence="1 2" key="1">
    <citation type="journal article" date="2010" name="Int. J. Syst. Evol. Microbiol.">
        <title>Reclassification of Herbaspirillum putei as a later heterotypic synonym of Herbaspirillum huttiense, with the description of H. huttiense subsp. huttiense subsp. nov. and H. huttiense subsp. putei subsp. nov., comb. nov., and description of Herbaspirillum aquaticum sp. nov.</title>
        <authorList>
            <person name="Dobritsa A.P."/>
            <person name="Reddy M.C."/>
            <person name="Samadpour M."/>
        </authorList>
    </citation>
    <scope>NUCLEOTIDE SEQUENCE [LARGE SCALE GENOMIC DNA]</scope>
    <source>
        <strain evidence="1 2">IEH 4430</strain>
    </source>
</reference>
<dbReference type="Proteomes" id="UP000214747">
    <property type="component" value="Unassembled WGS sequence"/>
</dbReference>
<organism evidence="1 2">
    <name type="scientific">Herbaspirillum aquaticum</name>
    <dbReference type="NCBI Taxonomy" id="568783"/>
    <lineage>
        <taxon>Bacteria</taxon>
        <taxon>Pseudomonadati</taxon>
        <taxon>Pseudomonadota</taxon>
        <taxon>Betaproteobacteria</taxon>
        <taxon>Burkholderiales</taxon>
        <taxon>Oxalobacteraceae</taxon>
        <taxon>Herbaspirillum</taxon>
    </lineage>
</organism>
<gene>
    <name evidence="1" type="ORF">CEJ45_08340</name>
</gene>
<name>A0A225SVM2_9BURK</name>
<protein>
    <submittedName>
        <fullName evidence="1">Uncharacterized protein</fullName>
    </submittedName>
</protein>
<dbReference type="AlphaFoldDB" id="A0A225SVM2"/>
<proteinExistence type="predicted"/>
<evidence type="ECO:0000313" key="1">
    <source>
        <dbReference type="EMBL" id="OWY35272.1"/>
    </source>
</evidence>
<dbReference type="EMBL" id="NJGV01000006">
    <property type="protein sequence ID" value="OWY35272.1"/>
    <property type="molecule type" value="Genomic_DNA"/>
</dbReference>
<evidence type="ECO:0000313" key="2">
    <source>
        <dbReference type="Proteomes" id="UP000214747"/>
    </source>
</evidence>